<evidence type="ECO:0000313" key="3">
    <source>
        <dbReference type="EMBL" id="SPC93556.1"/>
    </source>
</evidence>
<feature type="transmembrane region" description="Helical" evidence="2">
    <location>
        <begin position="232"/>
        <end position="255"/>
    </location>
</feature>
<feature type="region of interest" description="Disordered" evidence="1">
    <location>
        <begin position="159"/>
        <end position="192"/>
    </location>
</feature>
<reference evidence="3" key="1">
    <citation type="submission" date="2018-02" db="EMBL/GenBank/DDBJ databases">
        <authorList>
            <person name="Cohen D.B."/>
            <person name="Kent A.D."/>
        </authorList>
    </citation>
    <scope>NUCLEOTIDE SEQUENCE</scope>
</reference>
<keyword evidence="2" id="KW-1133">Transmembrane helix</keyword>
<evidence type="ECO:0000256" key="1">
    <source>
        <dbReference type="SAM" id="MobiDB-lite"/>
    </source>
</evidence>
<protein>
    <submittedName>
        <fullName evidence="3">Uncharacterized protein</fullName>
    </submittedName>
</protein>
<proteinExistence type="predicted"/>
<organism evidence="3">
    <name type="scientific">Fagus sylvatica</name>
    <name type="common">Beechnut</name>
    <dbReference type="NCBI Taxonomy" id="28930"/>
    <lineage>
        <taxon>Eukaryota</taxon>
        <taxon>Viridiplantae</taxon>
        <taxon>Streptophyta</taxon>
        <taxon>Embryophyta</taxon>
        <taxon>Tracheophyta</taxon>
        <taxon>Spermatophyta</taxon>
        <taxon>Magnoliopsida</taxon>
        <taxon>eudicotyledons</taxon>
        <taxon>Gunneridae</taxon>
        <taxon>Pentapetalae</taxon>
        <taxon>rosids</taxon>
        <taxon>fabids</taxon>
        <taxon>Fagales</taxon>
        <taxon>Fagaceae</taxon>
        <taxon>Fagus</taxon>
    </lineage>
</organism>
<dbReference type="AlphaFoldDB" id="A0A2N9FS66"/>
<evidence type="ECO:0000256" key="2">
    <source>
        <dbReference type="SAM" id="Phobius"/>
    </source>
</evidence>
<keyword evidence="2" id="KW-0472">Membrane</keyword>
<sequence length="292" mass="33014">MSSLSLEKFQNHLVAKKREEVPDEKVVGLVRLKCQQRRRLEKRMGLSLLEAEQRGEKKKRAGEVENAHGGGLGLPAIRWWWLIRLIRWWWWLIRPGRERPTPRPGLAVPDPNGLEVTRADLGLDERDPRHGLGSPSPIPTVWRSPVPISAWTRETHATAWARRPRSQRSGGHPCRSRPGRERPTPRPGLAVPDPNGLEIVPFENQIAAALGASLGHHRRWVVVRFGICCWRWVFGGGGWAVVGFSVVVVGLWLGFRWWWFFGGWACRRGLGLEVDFVGFGLEVDGGAVDSAW</sequence>
<name>A0A2N9FS66_FAGSY</name>
<gene>
    <name evidence="3" type="ORF">FSB_LOCUS21438</name>
</gene>
<dbReference type="EMBL" id="OIVN01001403">
    <property type="protein sequence ID" value="SPC93556.1"/>
    <property type="molecule type" value="Genomic_DNA"/>
</dbReference>
<keyword evidence="2" id="KW-0812">Transmembrane</keyword>
<accession>A0A2N9FS66</accession>